<dbReference type="Proteomes" id="UP000618445">
    <property type="component" value="Unassembled WGS sequence"/>
</dbReference>
<proteinExistence type="predicted"/>
<evidence type="ECO:0000313" key="1">
    <source>
        <dbReference type="EMBL" id="MBD2316643.1"/>
    </source>
</evidence>
<accession>A0ABR8C7E2</accession>
<name>A0ABR8C7E2_9CYAN</name>
<comment type="caution">
    <text evidence="1">The sequence shown here is derived from an EMBL/GenBank/DDBJ whole genome shotgun (WGS) entry which is preliminary data.</text>
</comment>
<organism evidence="1 2">
    <name type="scientific">Phormidium tenue FACHB-1050</name>
    <dbReference type="NCBI Taxonomy" id="2692857"/>
    <lineage>
        <taxon>Bacteria</taxon>
        <taxon>Bacillati</taxon>
        <taxon>Cyanobacteriota</taxon>
        <taxon>Cyanophyceae</taxon>
        <taxon>Oscillatoriophycideae</taxon>
        <taxon>Oscillatoriales</taxon>
        <taxon>Oscillatoriaceae</taxon>
        <taxon>Phormidium</taxon>
    </lineage>
</organism>
<reference evidence="1 2" key="1">
    <citation type="journal article" date="2020" name="ISME J.">
        <title>Comparative genomics reveals insights into cyanobacterial evolution and habitat adaptation.</title>
        <authorList>
            <person name="Chen M.Y."/>
            <person name="Teng W.K."/>
            <person name="Zhao L."/>
            <person name="Hu C.X."/>
            <person name="Zhou Y.K."/>
            <person name="Han B.P."/>
            <person name="Song L.R."/>
            <person name="Shu W.S."/>
        </authorList>
    </citation>
    <scope>NUCLEOTIDE SEQUENCE [LARGE SCALE GENOMIC DNA]</scope>
    <source>
        <strain evidence="1 2">FACHB-1050</strain>
    </source>
</reference>
<sequence>MDLTYKLTQSESQVLRSDGYLIQEGNNSDWKLYQDWLAADNTPDPADLMPIVRSIDARRLRLALLQLDLLDIVEAAIATLGKAAQIEWEFAIDIKENYSLVEALSTNLNLDTDAIFTLASSLE</sequence>
<dbReference type="RefSeq" id="WP_190577531.1">
    <property type="nucleotide sequence ID" value="NZ_CAWPQU010000078.1"/>
</dbReference>
<dbReference type="EMBL" id="JACJQY010000008">
    <property type="protein sequence ID" value="MBD2316643.1"/>
    <property type="molecule type" value="Genomic_DNA"/>
</dbReference>
<protein>
    <submittedName>
        <fullName evidence="1">Uncharacterized protein</fullName>
    </submittedName>
</protein>
<evidence type="ECO:0000313" key="2">
    <source>
        <dbReference type="Proteomes" id="UP000618445"/>
    </source>
</evidence>
<gene>
    <name evidence="1" type="ORF">H6G05_07255</name>
</gene>
<keyword evidence="2" id="KW-1185">Reference proteome</keyword>